<feature type="transmembrane region" description="Helical" evidence="6">
    <location>
        <begin position="272"/>
        <end position="289"/>
    </location>
</feature>
<feature type="transmembrane region" description="Helical" evidence="6">
    <location>
        <begin position="110"/>
        <end position="129"/>
    </location>
</feature>
<dbReference type="InterPro" id="IPR051617">
    <property type="entry name" value="UNC-93-like_regulator"/>
</dbReference>
<evidence type="ECO:0000256" key="2">
    <source>
        <dbReference type="ARBA" id="ARBA00022692"/>
    </source>
</evidence>
<evidence type="ECO:0000313" key="7">
    <source>
        <dbReference type="EMBL" id="RSH78472.1"/>
    </source>
</evidence>
<gene>
    <name evidence="7" type="ORF">EHS24_002197</name>
</gene>
<feature type="region of interest" description="Disordered" evidence="5">
    <location>
        <begin position="453"/>
        <end position="488"/>
    </location>
</feature>
<organism evidence="7 8">
    <name type="scientific">Apiotrichum porosum</name>
    <dbReference type="NCBI Taxonomy" id="105984"/>
    <lineage>
        <taxon>Eukaryota</taxon>
        <taxon>Fungi</taxon>
        <taxon>Dikarya</taxon>
        <taxon>Basidiomycota</taxon>
        <taxon>Agaricomycotina</taxon>
        <taxon>Tremellomycetes</taxon>
        <taxon>Trichosporonales</taxon>
        <taxon>Trichosporonaceae</taxon>
        <taxon>Apiotrichum</taxon>
    </lineage>
</organism>
<dbReference type="EMBL" id="RSCE01000012">
    <property type="protein sequence ID" value="RSH78472.1"/>
    <property type="molecule type" value="Genomic_DNA"/>
</dbReference>
<keyword evidence="3 6" id="KW-1133">Transmembrane helix</keyword>
<evidence type="ECO:0000256" key="1">
    <source>
        <dbReference type="ARBA" id="ARBA00004141"/>
    </source>
</evidence>
<accession>A0A427XI13</accession>
<feature type="transmembrane region" description="Helical" evidence="6">
    <location>
        <begin position="407"/>
        <end position="426"/>
    </location>
</feature>
<dbReference type="PANTHER" id="PTHR23294:SF17">
    <property type="entry name" value="DUF895 DOMAIN MEMBRANE PROTEIN"/>
    <property type="match status" value="1"/>
</dbReference>
<feature type="transmembrane region" description="Helical" evidence="6">
    <location>
        <begin position="149"/>
        <end position="168"/>
    </location>
</feature>
<dbReference type="OrthoDB" id="196103at2759"/>
<comment type="subcellular location">
    <subcellularLocation>
        <location evidence="1">Membrane</location>
        <topology evidence="1">Multi-pass membrane protein</topology>
    </subcellularLocation>
</comment>
<dbReference type="PANTHER" id="PTHR23294">
    <property type="entry name" value="ET TRANSLATION PRODUCT-RELATED"/>
    <property type="match status" value="1"/>
</dbReference>
<dbReference type="AlphaFoldDB" id="A0A427XI13"/>
<proteinExistence type="predicted"/>
<feature type="transmembrane region" description="Helical" evidence="6">
    <location>
        <begin position="82"/>
        <end position="103"/>
    </location>
</feature>
<dbReference type="InterPro" id="IPR036259">
    <property type="entry name" value="MFS_trans_sf"/>
</dbReference>
<keyword evidence="8" id="KW-1185">Reference proteome</keyword>
<feature type="transmembrane region" description="Helical" evidence="6">
    <location>
        <begin position="180"/>
        <end position="200"/>
    </location>
</feature>
<evidence type="ECO:0000256" key="6">
    <source>
        <dbReference type="SAM" id="Phobius"/>
    </source>
</evidence>
<feature type="transmembrane region" description="Helical" evidence="6">
    <location>
        <begin position="301"/>
        <end position="321"/>
    </location>
</feature>
<dbReference type="GO" id="GO:0016020">
    <property type="term" value="C:membrane"/>
    <property type="evidence" value="ECO:0007669"/>
    <property type="project" value="UniProtKB-SubCell"/>
</dbReference>
<sequence>MALGERLASIRIGPVRYNSPTTQVFIVGVVCFLSPGLFNALSGLGAGGTQDVVLVDTGNAILYAMFAIFGIIGGTINNILGARLTLCIGTLGYSLYAGSLWAFQIHGNRAFVIAASAILGMCAGLLWTAQGAIMMAYPEEKDKGRAFSLFWSVFTMGGVVGSAIALGIQANRSLPSTSTAVYLVFVILMLIAILVTWLVLPASYVVRGNGTVVELQDSMGAREEIGNFIAQFKDWRMLALFPMFFCSNYFYSYQGSIVSMMFNPRTRALSSFLSNLGAVIGAIIIGNVLDRVPGSRRTRSIVGWCFTVFFMCLVWGAGFGWQTKFSRHEKLAMDWTNSKARGPLVLMFAYYMVDSFYQGLAYYTMSTITNDPFRLARMAGYYKGVQSAGAAVSFGMDAVGTAYMTEIAVSFAIMMASLPLCLLVLWHTSDSNYESENTIHVESLDEDQLHHAALPSGHHTGGVHENALGETTSDEKNSEVHLDTKSAA</sequence>
<evidence type="ECO:0000313" key="8">
    <source>
        <dbReference type="Proteomes" id="UP000279236"/>
    </source>
</evidence>
<dbReference type="Pfam" id="PF05978">
    <property type="entry name" value="UNC-93"/>
    <property type="match status" value="1"/>
</dbReference>
<keyword evidence="2 6" id="KW-0812">Transmembrane</keyword>
<dbReference type="SUPFAM" id="SSF103473">
    <property type="entry name" value="MFS general substrate transporter"/>
    <property type="match status" value="1"/>
</dbReference>
<comment type="caution">
    <text evidence="7">The sequence shown here is derived from an EMBL/GenBank/DDBJ whole genome shotgun (WGS) entry which is preliminary data.</text>
</comment>
<keyword evidence="4 6" id="KW-0472">Membrane</keyword>
<protein>
    <recommendedName>
        <fullName evidence="9">DUF895 domain membrane protein</fullName>
    </recommendedName>
</protein>
<dbReference type="Proteomes" id="UP000279236">
    <property type="component" value="Unassembled WGS sequence"/>
</dbReference>
<evidence type="ECO:0000256" key="5">
    <source>
        <dbReference type="SAM" id="MobiDB-lite"/>
    </source>
</evidence>
<reference evidence="7 8" key="1">
    <citation type="submission" date="2018-11" db="EMBL/GenBank/DDBJ databases">
        <title>Genome sequence of Apiotrichum porosum DSM 27194.</title>
        <authorList>
            <person name="Aliyu H."/>
            <person name="Gorte O."/>
            <person name="Ochsenreither K."/>
        </authorList>
    </citation>
    <scope>NUCLEOTIDE SEQUENCE [LARGE SCALE GENOMIC DNA]</scope>
    <source>
        <strain evidence="7 8">DSM 27194</strain>
    </source>
</reference>
<evidence type="ECO:0000256" key="4">
    <source>
        <dbReference type="ARBA" id="ARBA00023136"/>
    </source>
</evidence>
<name>A0A427XI13_9TREE</name>
<feature type="compositionally biased region" description="Basic and acidic residues" evidence="5">
    <location>
        <begin position="473"/>
        <end position="488"/>
    </location>
</feature>
<feature type="transmembrane region" description="Helical" evidence="6">
    <location>
        <begin position="53"/>
        <end position="76"/>
    </location>
</feature>
<dbReference type="GeneID" id="39586740"/>
<dbReference type="Gene3D" id="1.20.1250.20">
    <property type="entry name" value="MFS general substrate transporter like domains"/>
    <property type="match status" value="2"/>
</dbReference>
<feature type="transmembrane region" description="Helical" evidence="6">
    <location>
        <begin position="342"/>
        <end position="365"/>
    </location>
</feature>
<dbReference type="RefSeq" id="XP_028473619.1">
    <property type="nucleotide sequence ID" value="XM_028617941.1"/>
</dbReference>
<evidence type="ECO:0008006" key="9">
    <source>
        <dbReference type="Google" id="ProtNLM"/>
    </source>
</evidence>
<feature type="transmembrane region" description="Helical" evidence="6">
    <location>
        <begin position="24"/>
        <end position="41"/>
    </location>
</feature>
<evidence type="ECO:0000256" key="3">
    <source>
        <dbReference type="ARBA" id="ARBA00022989"/>
    </source>
</evidence>
<feature type="transmembrane region" description="Helical" evidence="6">
    <location>
        <begin position="235"/>
        <end position="251"/>
    </location>
</feature>
<dbReference type="InterPro" id="IPR010291">
    <property type="entry name" value="Ion_channel_UNC-93"/>
</dbReference>